<gene>
    <name evidence="14" type="primary">PAX4</name>
</gene>
<dbReference type="GO" id="GO:0005634">
    <property type="term" value="C:nucleus"/>
    <property type="evidence" value="ECO:0007669"/>
    <property type="project" value="UniProtKB-SubCell"/>
</dbReference>
<evidence type="ECO:0000259" key="12">
    <source>
        <dbReference type="PROSITE" id="PS50071"/>
    </source>
</evidence>
<comment type="subcellular location">
    <subcellularLocation>
        <location evidence="1 10 11">Nucleus</location>
    </subcellularLocation>
</comment>
<evidence type="ECO:0000313" key="14">
    <source>
        <dbReference type="Ensembl" id="ENSUMAP00000007732"/>
    </source>
</evidence>
<dbReference type="PANTHER" id="PTHR45636">
    <property type="entry name" value="PAIRED BOX PROTEIN PAX-6-RELATED-RELATED"/>
    <property type="match status" value="1"/>
</dbReference>
<proteinExistence type="inferred from homology"/>
<dbReference type="PANTHER" id="PTHR45636:SF8">
    <property type="entry name" value="PAIRED BOX PROTEIN PAX-4"/>
    <property type="match status" value="1"/>
</dbReference>
<feature type="DNA-binding region" description="Homeobox" evidence="10">
    <location>
        <begin position="213"/>
        <end position="255"/>
    </location>
</feature>
<evidence type="ECO:0000256" key="10">
    <source>
        <dbReference type="PROSITE-ProRule" id="PRU00108"/>
    </source>
</evidence>
<sequence length="389" mass="42273">MYNTHPHWISSVNQLGGLFVNGRPLPLDTRQRIVQLAVGGMRPCDISRSLKVSNGCVSKILARYYRTGVLEPKGIGGSKPRLATPPVVARIAQLKGECPALFAWEIQRQLCAEGLCTQDKTPSVSSLPSLHQAEALEKGAWAGAGSGLEGAWCDTCRHCPSGLWARLRSGGCGWLCLGEEGSSGLQQVEVEAEGAPMPDSSPLALTMRASISAEFQRGQYPDSVARGKLAAATSLPEDTVRVWFSNRRAKWRRQEKLKWEMQVPGDFSAHPSFRASTHLPTHPAVHPLTYPPILPCTHSPPHPCFRAPTHLPTHASVHPLTSPPMPPCTHSPPHPCLRAPTHLPTHASVHPLTYPPMPPCIHLSTHPSIHPPTHPPHIYSASSMCQALR</sequence>
<dbReference type="InterPro" id="IPR043565">
    <property type="entry name" value="PAX_fam"/>
</dbReference>
<dbReference type="Pfam" id="PF00292">
    <property type="entry name" value="PAX"/>
    <property type="match status" value="1"/>
</dbReference>
<evidence type="ECO:0000256" key="11">
    <source>
        <dbReference type="RuleBase" id="RU000682"/>
    </source>
</evidence>
<keyword evidence="4" id="KW-0563">Paired box</keyword>
<dbReference type="InterPro" id="IPR043182">
    <property type="entry name" value="PAIRED_DNA-bd_dom"/>
</dbReference>
<dbReference type="GO" id="GO:0000978">
    <property type="term" value="F:RNA polymerase II cis-regulatory region sequence-specific DNA binding"/>
    <property type="evidence" value="ECO:0007669"/>
    <property type="project" value="TreeGrafter"/>
</dbReference>
<evidence type="ECO:0000256" key="8">
    <source>
        <dbReference type="ARBA" id="ARBA00023163"/>
    </source>
</evidence>
<dbReference type="PROSITE" id="PS00034">
    <property type="entry name" value="PAIRED_1"/>
    <property type="match status" value="1"/>
</dbReference>
<accession>A0A452TIJ2</accession>
<evidence type="ECO:0000256" key="7">
    <source>
        <dbReference type="ARBA" id="ARBA00023155"/>
    </source>
</evidence>
<name>A0A452TIJ2_URSMA</name>
<dbReference type="SMART" id="SM00389">
    <property type="entry name" value="HOX"/>
    <property type="match status" value="1"/>
</dbReference>
<dbReference type="InterPro" id="IPR036388">
    <property type="entry name" value="WH-like_DNA-bd_sf"/>
</dbReference>
<dbReference type="Gene3D" id="1.10.10.10">
    <property type="entry name" value="Winged helix-like DNA-binding domain superfamily/Winged helix DNA-binding domain"/>
    <property type="match status" value="2"/>
</dbReference>
<keyword evidence="9 10" id="KW-0539">Nucleus</keyword>
<dbReference type="Ensembl" id="ENSUMAT00000009263.1">
    <property type="protein sequence ID" value="ENSUMAP00000007732.1"/>
    <property type="gene ID" value="ENSUMAG00000005899.1"/>
</dbReference>
<dbReference type="PROSITE" id="PS00027">
    <property type="entry name" value="HOMEOBOX_1"/>
    <property type="match status" value="1"/>
</dbReference>
<dbReference type="GO" id="GO:0000981">
    <property type="term" value="F:DNA-binding transcription factor activity, RNA polymerase II-specific"/>
    <property type="evidence" value="ECO:0007669"/>
    <property type="project" value="InterPro"/>
</dbReference>
<keyword evidence="5" id="KW-0805">Transcription regulation</keyword>
<dbReference type="InterPro" id="IPR009057">
    <property type="entry name" value="Homeodomain-like_sf"/>
</dbReference>
<dbReference type="PRINTS" id="PR00027">
    <property type="entry name" value="PAIREDBOX"/>
</dbReference>
<dbReference type="AlphaFoldDB" id="A0A452TIJ2"/>
<keyword evidence="6 10" id="KW-0238">DNA-binding</keyword>
<dbReference type="CDD" id="cd00086">
    <property type="entry name" value="homeodomain"/>
    <property type="match status" value="1"/>
</dbReference>
<feature type="domain" description="Homeobox" evidence="12">
    <location>
        <begin position="211"/>
        <end position="254"/>
    </location>
</feature>
<keyword evidence="3" id="KW-0217">Developmental protein</keyword>
<dbReference type="InterPro" id="IPR001523">
    <property type="entry name" value="Paired_dom"/>
</dbReference>
<evidence type="ECO:0000256" key="1">
    <source>
        <dbReference type="ARBA" id="ARBA00004123"/>
    </source>
</evidence>
<evidence type="ECO:0000256" key="3">
    <source>
        <dbReference type="ARBA" id="ARBA00022473"/>
    </source>
</evidence>
<feature type="domain" description="Paired" evidence="13">
    <location>
        <begin position="8"/>
        <end position="134"/>
    </location>
</feature>
<dbReference type="InterPro" id="IPR017970">
    <property type="entry name" value="Homeobox_CS"/>
</dbReference>
<protein>
    <submittedName>
        <fullName evidence="14">Paired box 4</fullName>
    </submittedName>
</protein>
<dbReference type="Gene3D" id="1.10.10.60">
    <property type="entry name" value="Homeodomain-like"/>
    <property type="match status" value="1"/>
</dbReference>
<dbReference type="PROSITE" id="PS50071">
    <property type="entry name" value="HOMEOBOX_2"/>
    <property type="match status" value="1"/>
</dbReference>
<dbReference type="SMART" id="SM00351">
    <property type="entry name" value="PAX"/>
    <property type="match status" value="1"/>
</dbReference>
<dbReference type="FunFam" id="1.10.10.10:FF:000069">
    <property type="entry name" value="Paired box protein Pax-6"/>
    <property type="match status" value="1"/>
</dbReference>
<evidence type="ECO:0000256" key="4">
    <source>
        <dbReference type="ARBA" id="ARBA00022724"/>
    </source>
</evidence>
<dbReference type="OMA" id="CFRAPTH"/>
<dbReference type="Pfam" id="PF00046">
    <property type="entry name" value="Homeodomain"/>
    <property type="match status" value="1"/>
</dbReference>
<reference evidence="14" key="1">
    <citation type="submission" date="2019-03" db="UniProtKB">
        <authorList>
            <consortium name="Ensembl"/>
        </authorList>
    </citation>
    <scope>IDENTIFICATION</scope>
</reference>
<evidence type="ECO:0000256" key="2">
    <source>
        <dbReference type="ARBA" id="ARBA00005733"/>
    </source>
</evidence>
<keyword evidence="8" id="KW-0804">Transcription</keyword>
<organism evidence="14">
    <name type="scientific">Ursus maritimus</name>
    <name type="common">Polar bear</name>
    <name type="synonym">Thalarctos maritimus</name>
    <dbReference type="NCBI Taxonomy" id="29073"/>
    <lineage>
        <taxon>Eukaryota</taxon>
        <taxon>Metazoa</taxon>
        <taxon>Chordata</taxon>
        <taxon>Craniata</taxon>
        <taxon>Vertebrata</taxon>
        <taxon>Euteleostomi</taxon>
        <taxon>Mammalia</taxon>
        <taxon>Eutheria</taxon>
        <taxon>Laurasiatheria</taxon>
        <taxon>Carnivora</taxon>
        <taxon>Caniformia</taxon>
        <taxon>Ursidae</taxon>
        <taxon>Ursus</taxon>
    </lineage>
</organism>
<dbReference type="SUPFAM" id="SSF46689">
    <property type="entry name" value="Homeodomain-like"/>
    <property type="match status" value="2"/>
</dbReference>
<evidence type="ECO:0000256" key="6">
    <source>
        <dbReference type="ARBA" id="ARBA00023125"/>
    </source>
</evidence>
<dbReference type="InterPro" id="IPR001356">
    <property type="entry name" value="HD"/>
</dbReference>
<dbReference type="GO" id="GO:0048513">
    <property type="term" value="P:animal organ development"/>
    <property type="evidence" value="ECO:0007669"/>
    <property type="project" value="UniProtKB-ARBA"/>
</dbReference>
<dbReference type="GeneTree" id="ENSGT00940000161709"/>
<evidence type="ECO:0000256" key="9">
    <source>
        <dbReference type="ARBA" id="ARBA00023242"/>
    </source>
</evidence>
<dbReference type="FunFam" id="1.10.10.10:FF:000003">
    <property type="entry name" value="Paired box protein Pax-6"/>
    <property type="match status" value="1"/>
</dbReference>
<evidence type="ECO:0000256" key="5">
    <source>
        <dbReference type="ARBA" id="ARBA00023015"/>
    </source>
</evidence>
<evidence type="ECO:0000259" key="13">
    <source>
        <dbReference type="PROSITE" id="PS51057"/>
    </source>
</evidence>
<comment type="similarity">
    <text evidence="2">Belongs to the paired homeobox family.</text>
</comment>
<keyword evidence="7 10" id="KW-0371">Homeobox</keyword>
<dbReference type="PROSITE" id="PS51057">
    <property type="entry name" value="PAIRED_2"/>
    <property type="match status" value="1"/>
</dbReference>